<dbReference type="CDD" id="cd01671">
    <property type="entry name" value="CARD"/>
    <property type="match status" value="1"/>
</dbReference>
<dbReference type="InterPro" id="IPR001315">
    <property type="entry name" value="CARD"/>
</dbReference>
<dbReference type="PROSITE" id="PS50017">
    <property type="entry name" value="DEATH_DOMAIN"/>
    <property type="match status" value="1"/>
</dbReference>
<dbReference type="OrthoDB" id="6145261at2759"/>
<reference evidence="5" key="1">
    <citation type="submission" date="2025-08" db="UniProtKB">
        <authorList>
            <consortium name="RefSeq"/>
        </authorList>
    </citation>
    <scope>IDENTIFICATION</scope>
    <source>
        <tissue evidence="5">Whole sample</tissue>
    </source>
</reference>
<keyword evidence="4" id="KW-1185">Reference proteome</keyword>
<feature type="region of interest" description="Disordered" evidence="1">
    <location>
        <begin position="453"/>
        <end position="501"/>
    </location>
</feature>
<feature type="compositionally biased region" description="Basic residues" evidence="1">
    <location>
        <begin position="471"/>
        <end position="484"/>
    </location>
</feature>
<proteinExistence type="predicted"/>
<dbReference type="GeneID" id="111104650"/>
<evidence type="ECO:0000256" key="1">
    <source>
        <dbReference type="SAM" id="MobiDB-lite"/>
    </source>
</evidence>
<dbReference type="Gene3D" id="1.10.533.10">
    <property type="entry name" value="Death Domain, Fas"/>
    <property type="match status" value="2"/>
</dbReference>
<dbReference type="RefSeq" id="XP_022294422.1">
    <property type="nucleotide sequence ID" value="XM_022438714.1"/>
</dbReference>
<organism evidence="4 5">
    <name type="scientific">Crassostrea virginica</name>
    <name type="common">Eastern oyster</name>
    <dbReference type="NCBI Taxonomy" id="6565"/>
    <lineage>
        <taxon>Eukaryota</taxon>
        <taxon>Metazoa</taxon>
        <taxon>Spiralia</taxon>
        <taxon>Lophotrochozoa</taxon>
        <taxon>Mollusca</taxon>
        <taxon>Bivalvia</taxon>
        <taxon>Autobranchia</taxon>
        <taxon>Pteriomorphia</taxon>
        <taxon>Ostreida</taxon>
        <taxon>Ostreoidea</taxon>
        <taxon>Ostreidae</taxon>
        <taxon>Crassostrea</taxon>
    </lineage>
</organism>
<sequence length="513" mass="58280">MSCYIACSRPDWPLADRIEECVAAGHSDATVLRSVGFPIHYQTVRSQFLDCRHVIAIVTAEFIRHDLHLYELSYALDLGKRVTVVRHPSVELPPPFPARLGSLEWHQDPDILAQTVYRNIQDEGRESQGQDYSFDSEAIKRFIWKYEETQIADQLSPHVKSVEYARTELQLIDIKTTLVTLCEGINNIQNSQIRRRKVSRRQFPCDIRRVAQRYQDVIADPIIRQLGRYLDLEEDELDEVETFSEFGTKEVFWQTIRFWVEKTDSSELAVGTIIKALRECDVNLQGKQMPNVHRKILKSKMSFFVENIQVEQLIPSLVSYNVLCDVTKTYVSAPKTRDQRIYRLVDILMTKDEGLTVFCQALREAGFQFVADDISASLDQIQSKDKPVAVLRPSSFSQSSASTSDTESYVKQLIDRHRLSKCSSTSSVFSRRDSTSSTKVAVITPSVASDSCCSEKDTSAGTQKMKNPNSKNKKIDKKNSKKGHVNTGHVSAKLRKKEKETSSLNCVSGCMIS</sequence>
<dbReference type="GO" id="GO:0007165">
    <property type="term" value="P:signal transduction"/>
    <property type="evidence" value="ECO:0007669"/>
    <property type="project" value="InterPro"/>
</dbReference>
<gene>
    <name evidence="5" type="primary">LOC111104650</name>
</gene>
<dbReference type="AlphaFoldDB" id="A0A8B8ASP6"/>
<dbReference type="InterPro" id="IPR000488">
    <property type="entry name" value="Death_dom"/>
</dbReference>
<dbReference type="GO" id="GO:0042981">
    <property type="term" value="P:regulation of apoptotic process"/>
    <property type="evidence" value="ECO:0007669"/>
    <property type="project" value="InterPro"/>
</dbReference>
<evidence type="ECO:0000313" key="5">
    <source>
        <dbReference type="RefSeq" id="XP_022294422.1"/>
    </source>
</evidence>
<evidence type="ECO:0000313" key="4">
    <source>
        <dbReference type="Proteomes" id="UP000694844"/>
    </source>
</evidence>
<evidence type="ECO:0000259" key="3">
    <source>
        <dbReference type="PROSITE" id="PS50209"/>
    </source>
</evidence>
<dbReference type="Proteomes" id="UP000694844">
    <property type="component" value="Chromosome 7"/>
</dbReference>
<dbReference type="InterPro" id="IPR011029">
    <property type="entry name" value="DEATH-like_dom_sf"/>
</dbReference>
<protein>
    <submittedName>
        <fullName evidence="5">Uncharacterized protein LOC111104650 isoform X2</fullName>
    </submittedName>
</protein>
<evidence type="ECO:0000259" key="2">
    <source>
        <dbReference type="PROSITE" id="PS50017"/>
    </source>
</evidence>
<feature type="domain" description="CARD" evidence="3">
    <location>
        <begin position="289"/>
        <end position="353"/>
    </location>
</feature>
<dbReference type="PROSITE" id="PS50209">
    <property type="entry name" value="CARD"/>
    <property type="match status" value="1"/>
</dbReference>
<name>A0A8B8ASP6_CRAVI</name>
<accession>A0A8B8ASP6</accession>
<dbReference type="SUPFAM" id="SSF47986">
    <property type="entry name" value="DEATH domain"/>
    <property type="match status" value="2"/>
</dbReference>
<feature type="domain" description="Death" evidence="2">
    <location>
        <begin position="224"/>
        <end position="281"/>
    </location>
</feature>
<dbReference type="Pfam" id="PF00619">
    <property type="entry name" value="CARD"/>
    <property type="match status" value="1"/>
</dbReference>